<dbReference type="PROSITE" id="PS50263">
    <property type="entry name" value="CN_HYDROLASE"/>
    <property type="match status" value="1"/>
</dbReference>
<feature type="domain" description="CN hydrolase" evidence="2">
    <location>
        <begin position="8"/>
        <end position="262"/>
    </location>
</feature>
<dbReference type="Pfam" id="PF00795">
    <property type="entry name" value="CN_hydrolase"/>
    <property type="match status" value="1"/>
</dbReference>
<dbReference type="SUPFAM" id="SSF56317">
    <property type="entry name" value="Carbon-nitrogen hydrolase"/>
    <property type="match status" value="1"/>
</dbReference>
<gene>
    <name evidence="3" type="ORF">ECRASSUSDP1_LOCUS18561</name>
</gene>
<accession>A0AAD1XQS5</accession>
<dbReference type="Gene3D" id="3.60.110.10">
    <property type="entry name" value="Carbon-nitrogen hydrolase"/>
    <property type="match status" value="1"/>
</dbReference>
<dbReference type="GO" id="GO:0006107">
    <property type="term" value="P:oxaloacetate metabolic process"/>
    <property type="evidence" value="ECO:0007669"/>
    <property type="project" value="TreeGrafter"/>
</dbReference>
<dbReference type="GO" id="GO:0050152">
    <property type="term" value="F:omega-amidase activity"/>
    <property type="evidence" value="ECO:0007669"/>
    <property type="project" value="TreeGrafter"/>
</dbReference>
<evidence type="ECO:0000313" key="3">
    <source>
        <dbReference type="EMBL" id="CAI2377178.1"/>
    </source>
</evidence>
<keyword evidence="1" id="KW-0378">Hydrolase</keyword>
<evidence type="ECO:0000256" key="1">
    <source>
        <dbReference type="ARBA" id="ARBA00022801"/>
    </source>
</evidence>
<name>A0AAD1XQS5_EUPCR</name>
<dbReference type="Proteomes" id="UP001295684">
    <property type="component" value="Unassembled WGS sequence"/>
</dbReference>
<reference evidence="3" key="1">
    <citation type="submission" date="2023-07" db="EMBL/GenBank/DDBJ databases">
        <authorList>
            <consortium name="AG Swart"/>
            <person name="Singh M."/>
            <person name="Singh A."/>
            <person name="Seah K."/>
            <person name="Emmerich C."/>
        </authorList>
    </citation>
    <scope>NUCLEOTIDE SEQUENCE</scope>
    <source>
        <strain evidence="3">DP1</strain>
    </source>
</reference>
<protein>
    <recommendedName>
        <fullName evidence="2">CN hydrolase domain-containing protein</fullName>
    </recommendedName>
</protein>
<dbReference type="GO" id="GO:0006528">
    <property type="term" value="P:asparagine metabolic process"/>
    <property type="evidence" value="ECO:0007669"/>
    <property type="project" value="TreeGrafter"/>
</dbReference>
<dbReference type="InterPro" id="IPR003010">
    <property type="entry name" value="C-N_Hydrolase"/>
</dbReference>
<dbReference type="PANTHER" id="PTHR23088:SF30">
    <property type="entry name" value="OMEGA-AMIDASE NIT2"/>
    <property type="match status" value="1"/>
</dbReference>
<comment type="caution">
    <text evidence="3">The sequence shown here is derived from an EMBL/GenBank/DDBJ whole genome shotgun (WGS) entry which is preliminary data.</text>
</comment>
<dbReference type="CDD" id="cd07572">
    <property type="entry name" value="nit"/>
    <property type="match status" value="1"/>
</dbReference>
<dbReference type="AlphaFoldDB" id="A0AAD1XQS5"/>
<proteinExistence type="predicted"/>
<dbReference type="EMBL" id="CAMPGE010018793">
    <property type="protein sequence ID" value="CAI2377178.1"/>
    <property type="molecule type" value="Genomic_DNA"/>
</dbReference>
<dbReference type="GO" id="GO:0005739">
    <property type="term" value="C:mitochondrion"/>
    <property type="evidence" value="ECO:0007669"/>
    <property type="project" value="TreeGrafter"/>
</dbReference>
<evidence type="ECO:0000259" key="2">
    <source>
        <dbReference type="PROSITE" id="PS50263"/>
    </source>
</evidence>
<dbReference type="GO" id="GO:0006541">
    <property type="term" value="P:glutamine metabolic process"/>
    <property type="evidence" value="ECO:0007669"/>
    <property type="project" value="TreeGrafter"/>
</dbReference>
<dbReference type="InterPro" id="IPR045254">
    <property type="entry name" value="Nit1/2_C-N_Hydrolase"/>
</dbReference>
<keyword evidence="4" id="KW-1185">Reference proteome</keyword>
<dbReference type="PANTHER" id="PTHR23088">
    <property type="entry name" value="NITRILASE-RELATED"/>
    <property type="match status" value="1"/>
</dbReference>
<dbReference type="InterPro" id="IPR036526">
    <property type="entry name" value="C-N_Hydrolase_sf"/>
</dbReference>
<organism evidence="3 4">
    <name type="scientific">Euplotes crassus</name>
    <dbReference type="NCBI Taxonomy" id="5936"/>
    <lineage>
        <taxon>Eukaryota</taxon>
        <taxon>Sar</taxon>
        <taxon>Alveolata</taxon>
        <taxon>Ciliophora</taxon>
        <taxon>Intramacronucleata</taxon>
        <taxon>Spirotrichea</taxon>
        <taxon>Hypotrichia</taxon>
        <taxon>Euplotida</taxon>
        <taxon>Euplotidae</taxon>
        <taxon>Moneuplotes</taxon>
    </lineage>
</organism>
<sequence>MEAVKKTFKMALIQMEVQRSKATNVLRAKELIQQAAESGANVVVLPEMFICNYDRQSFEENAEPILNFKEDEKATAARMLSDAAKEHEIYIIGGSIPELREDGWVYNTSACFDKSGDLAAKYSKVHLFDIDIPGRATFKESEFLRPGTEFTLFETEYCKFGVGICYDVRFPDFSQVLCRDFGADFLVFPAAFTKPTGELHWDILRKGRALDNQAYFAFCSPARPEDETRYQAYGYSSFIDPWGKLQAECETAEDIVYQDIDLSIVDQCRAQIPCYSQRRADLYKLTCLKDAPDSSTT</sequence>
<evidence type="ECO:0000313" key="4">
    <source>
        <dbReference type="Proteomes" id="UP001295684"/>
    </source>
</evidence>